<comment type="caution">
    <text evidence="2">The sequence shown here is derived from an EMBL/GenBank/DDBJ whole genome shotgun (WGS) entry which is preliminary data.</text>
</comment>
<gene>
    <name evidence="2" type="ORF">IAA45_09720</name>
</gene>
<dbReference type="AlphaFoldDB" id="A0A9D1WJ99"/>
<proteinExistence type="predicted"/>
<name>A0A9D1WJ99_9FIRM</name>
<keyword evidence="1" id="KW-0812">Transmembrane</keyword>
<evidence type="ECO:0000256" key="1">
    <source>
        <dbReference type="SAM" id="Phobius"/>
    </source>
</evidence>
<evidence type="ECO:0000313" key="2">
    <source>
        <dbReference type="EMBL" id="HIX59974.1"/>
    </source>
</evidence>
<reference evidence="2" key="1">
    <citation type="journal article" date="2021" name="PeerJ">
        <title>Extensive microbial diversity within the chicken gut microbiome revealed by metagenomics and culture.</title>
        <authorList>
            <person name="Gilroy R."/>
            <person name="Ravi A."/>
            <person name="Getino M."/>
            <person name="Pursley I."/>
            <person name="Horton D.L."/>
            <person name="Alikhan N.F."/>
            <person name="Baker D."/>
            <person name="Gharbi K."/>
            <person name="Hall N."/>
            <person name="Watson M."/>
            <person name="Adriaenssens E.M."/>
            <person name="Foster-Nyarko E."/>
            <person name="Jarju S."/>
            <person name="Secka A."/>
            <person name="Antonio M."/>
            <person name="Oren A."/>
            <person name="Chaudhuri R.R."/>
            <person name="La Ragione R."/>
            <person name="Hildebrand F."/>
            <person name="Pallen M.J."/>
        </authorList>
    </citation>
    <scope>NUCLEOTIDE SEQUENCE</scope>
    <source>
        <strain evidence="2">ChiSjej1B19-8411</strain>
    </source>
</reference>
<sequence>MDEKIYKTMTRVGAGSLAVGIVVLLTGVAAGILMILNGGILLRRKNEITI</sequence>
<reference evidence="2" key="2">
    <citation type="submission" date="2021-04" db="EMBL/GenBank/DDBJ databases">
        <authorList>
            <person name="Gilroy R."/>
        </authorList>
    </citation>
    <scope>NUCLEOTIDE SEQUENCE</scope>
    <source>
        <strain evidence="2">ChiSjej1B19-8411</strain>
    </source>
</reference>
<dbReference type="Proteomes" id="UP000886817">
    <property type="component" value="Unassembled WGS sequence"/>
</dbReference>
<accession>A0A9D1WJ99</accession>
<organism evidence="2 3">
    <name type="scientific">Candidatus Blautia gallistercoris</name>
    <dbReference type="NCBI Taxonomy" id="2838490"/>
    <lineage>
        <taxon>Bacteria</taxon>
        <taxon>Bacillati</taxon>
        <taxon>Bacillota</taxon>
        <taxon>Clostridia</taxon>
        <taxon>Lachnospirales</taxon>
        <taxon>Lachnospiraceae</taxon>
        <taxon>Blautia</taxon>
    </lineage>
</organism>
<keyword evidence="1" id="KW-1133">Transmembrane helix</keyword>
<evidence type="ECO:0000313" key="3">
    <source>
        <dbReference type="Proteomes" id="UP000886817"/>
    </source>
</evidence>
<keyword evidence="1" id="KW-0472">Membrane</keyword>
<protein>
    <submittedName>
        <fullName evidence="2">Uncharacterized protein</fullName>
    </submittedName>
</protein>
<dbReference type="EMBL" id="DXEX01000205">
    <property type="protein sequence ID" value="HIX59974.1"/>
    <property type="molecule type" value="Genomic_DNA"/>
</dbReference>
<feature type="transmembrane region" description="Helical" evidence="1">
    <location>
        <begin position="12"/>
        <end position="36"/>
    </location>
</feature>